<dbReference type="AlphaFoldDB" id="A0A9P3L7X2"/>
<gene>
    <name evidence="2" type="ORF">PsYK624_001620</name>
</gene>
<proteinExistence type="predicted"/>
<name>A0A9P3L7X2_9APHY</name>
<feature type="region of interest" description="Disordered" evidence="1">
    <location>
        <begin position="232"/>
        <end position="257"/>
    </location>
</feature>
<comment type="caution">
    <text evidence="2">The sequence shown here is derived from an EMBL/GenBank/DDBJ whole genome shotgun (WGS) entry which is preliminary data.</text>
</comment>
<feature type="compositionally biased region" description="Low complexity" evidence="1">
    <location>
        <begin position="239"/>
        <end position="251"/>
    </location>
</feature>
<feature type="compositionally biased region" description="Basic residues" evidence="1">
    <location>
        <begin position="188"/>
        <end position="198"/>
    </location>
</feature>
<organism evidence="2 3">
    <name type="scientific">Phanerochaete sordida</name>
    <dbReference type="NCBI Taxonomy" id="48140"/>
    <lineage>
        <taxon>Eukaryota</taxon>
        <taxon>Fungi</taxon>
        <taxon>Dikarya</taxon>
        <taxon>Basidiomycota</taxon>
        <taxon>Agaricomycotina</taxon>
        <taxon>Agaricomycetes</taxon>
        <taxon>Polyporales</taxon>
        <taxon>Phanerochaetaceae</taxon>
        <taxon>Phanerochaete</taxon>
    </lineage>
</organism>
<feature type="region of interest" description="Disordered" evidence="1">
    <location>
        <begin position="172"/>
        <end position="211"/>
    </location>
</feature>
<keyword evidence="3" id="KW-1185">Reference proteome</keyword>
<feature type="compositionally biased region" description="Polar residues" evidence="1">
    <location>
        <begin position="15"/>
        <end position="24"/>
    </location>
</feature>
<sequence length="257" mass="27394">MVAASSEQHRCSAQIAASNATAKSSPPDMRCPASRGASNHIPIPRSRLVNIESRPAPLQLSHSKDQCPCAGQVSPRLSSCDTHTSNLRLHFRGYTSLDDQGRPPVRKPQPMCSAVVTSNGTPRPTLPSSQIRPPLNHAVPPLALATLFTSHTPPLRTSSRIVLKFRTARTLSSRLGTPPPQARPPIRALHRTPRTRTARGRDRGTATGAARPSGEVTLVCATAGAVQPSQAAHRSSLCAPAEPRAARPAYLRARRGA</sequence>
<reference evidence="2 3" key="1">
    <citation type="submission" date="2021-08" db="EMBL/GenBank/DDBJ databases">
        <title>Draft Genome Sequence of Phanerochaete sordida strain YK-624.</title>
        <authorList>
            <person name="Mori T."/>
            <person name="Dohra H."/>
            <person name="Suzuki T."/>
            <person name="Kawagishi H."/>
            <person name="Hirai H."/>
        </authorList>
    </citation>
    <scope>NUCLEOTIDE SEQUENCE [LARGE SCALE GENOMIC DNA]</scope>
    <source>
        <strain evidence="2 3">YK-624</strain>
    </source>
</reference>
<protein>
    <submittedName>
        <fullName evidence="2">Uncharacterized protein</fullName>
    </submittedName>
</protein>
<dbReference type="EMBL" id="BPQB01000001">
    <property type="protein sequence ID" value="GJE84087.1"/>
    <property type="molecule type" value="Genomic_DNA"/>
</dbReference>
<evidence type="ECO:0000256" key="1">
    <source>
        <dbReference type="SAM" id="MobiDB-lite"/>
    </source>
</evidence>
<dbReference type="Proteomes" id="UP000703269">
    <property type="component" value="Unassembled WGS sequence"/>
</dbReference>
<evidence type="ECO:0000313" key="2">
    <source>
        <dbReference type="EMBL" id="GJE84087.1"/>
    </source>
</evidence>
<accession>A0A9P3L7X2</accession>
<evidence type="ECO:0000313" key="3">
    <source>
        <dbReference type="Proteomes" id="UP000703269"/>
    </source>
</evidence>
<feature type="region of interest" description="Disordered" evidence="1">
    <location>
        <begin position="1"/>
        <end position="41"/>
    </location>
</feature>